<dbReference type="PROSITE" id="PS50893">
    <property type="entry name" value="ABC_TRANSPORTER_2"/>
    <property type="match status" value="1"/>
</dbReference>
<evidence type="ECO:0000256" key="6">
    <source>
        <dbReference type="SAM" id="MobiDB-lite"/>
    </source>
</evidence>
<dbReference type="EMBL" id="RJKX01000017">
    <property type="protein sequence ID" value="ROP83202.1"/>
    <property type="molecule type" value="Genomic_DNA"/>
</dbReference>
<keyword evidence="9" id="KW-1185">Reference proteome</keyword>
<evidence type="ECO:0000256" key="4">
    <source>
        <dbReference type="ARBA" id="ARBA00022840"/>
    </source>
</evidence>
<comment type="similarity">
    <text evidence="1">Belongs to the ABC transporter superfamily.</text>
</comment>
<protein>
    <submittedName>
        <fullName evidence="8">Branched-chain amino acid transport system ATP-binding protein</fullName>
    </submittedName>
</protein>
<dbReference type="RefSeq" id="WP_123694247.1">
    <property type="nucleotide sequence ID" value="NZ_RJKX01000017.1"/>
</dbReference>
<dbReference type="InterPro" id="IPR003439">
    <property type="entry name" value="ABC_transporter-like_ATP-bd"/>
</dbReference>
<dbReference type="GO" id="GO:0015658">
    <property type="term" value="F:branched-chain amino acid transmembrane transporter activity"/>
    <property type="evidence" value="ECO:0007669"/>
    <property type="project" value="TreeGrafter"/>
</dbReference>
<dbReference type="Gene3D" id="3.40.50.300">
    <property type="entry name" value="P-loop containing nucleotide triphosphate hydrolases"/>
    <property type="match status" value="1"/>
</dbReference>
<dbReference type="InterPro" id="IPR017871">
    <property type="entry name" value="ABC_transporter-like_CS"/>
</dbReference>
<evidence type="ECO:0000313" key="8">
    <source>
        <dbReference type="EMBL" id="ROP83202.1"/>
    </source>
</evidence>
<evidence type="ECO:0000256" key="1">
    <source>
        <dbReference type="ARBA" id="ARBA00005417"/>
    </source>
</evidence>
<feature type="compositionally biased region" description="Pro residues" evidence="6">
    <location>
        <begin position="9"/>
        <end position="24"/>
    </location>
</feature>
<dbReference type="Pfam" id="PF00005">
    <property type="entry name" value="ABC_tran"/>
    <property type="match status" value="1"/>
</dbReference>
<dbReference type="AlphaFoldDB" id="A0A3N1KUQ1"/>
<dbReference type="PANTHER" id="PTHR43820">
    <property type="entry name" value="HIGH-AFFINITY BRANCHED-CHAIN AMINO ACID TRANSPORT ATP-BINDING PROTEIN LIVF"/>
    <property type="match status" value="1"/>
</dbReference>
<accession>A0A3N1KUQ1</accession>
<organism evidence="8 9">
    <name type="scientific">Stella humosa</name>
    <dbReference type="NCBI Taxonomy" id="94"/>
    <lineage>
        <taxon>Bacteria</taxon>
        <taxon>Pseudomonadati</taxon>
        <taxon>Pseudomonadota</taxon>
        <taxon>Alphaproteobacteria</taxon>
        <taxon>Rhodospirillales</taxon>
        <taxon>Stellaceae</taxon>
        <taxon>Stella</taxon>
    </lineage>
</organism>
<dbReference type="InterPro" id="IPR027417">
    <property type="entry name" value="P-loop_NTPase"/>
</dbReference>
<proteinExistence type="inferred from homology"/>
<keyword evidence="2" id="KW-0813">Transport</keyword>
<dbReference type="GO" id="GO:0005524">
    <property type="term" value="F:ATP binding"/>
    <property type="evidence" value="ECO:0007669"/>
    <property type="project" value="UniProtKB-KW"/>
</dbReference>
<dbReference type="PROSITE" id="PS00211">
    <property type="entry name" value="ABC_TRANSPORTER_1"/>
    <property type="match status" value="1"/>
</dbReference>
<reference evidence="8 9" key="1">
    <citation type="submission" date="2018-11" db="EMBL/GenBank/DDBJ databases">
        <title>Genomic Encyclopedia of Type Strains, Phase IV (KMG-IV): sequencing the most valuable type-strain genomes for metagenomic binning, comparative biology and taxonomic classification.</title>
        <authorList>
            <person name="Goeker M."/>
        </authorList>
    </citation>
    <scope>NUCLEOTIDE SEQUENCE [LARGE SCALE GENOMIC DNA]</scope>
    <source>
        <strain evidence="8 9">DSM 5900</strain>
    </source>
</reference>
<dbReference type="InterPro" id="IPR003593">
    <property type="entry name" value="AAA+_ATPase"/>
</dbReference>
<dbReference type="PANTHER" id="PTHR43820:SF4">
    <property type="entry name" value="HIGH-AFFINITY BRANCHED-CHAIN AMINO ACID TRANSPORT ATP-BINDING PROTEIN LIVF"/>
    <property type="match status" value="1"/>
</dbReference>
<dbReference type="GO" id="GO:0016887">
    <property type="term" value="F:ATP hydrolysis activity"/>
    <property type="evidence" value="ECO:0007669"/>
    <property type="project" value="InterPro"/>
</dbReference>
<evidence type="ECO:0000256" key="5">
    <source>
        <dbReference type="ARBA" id="ARBA00022970"/>
    </source>
</evidence>
<evidence type="ECO:0000256" key="3">
    <source>
        <dbReference type="ARBA" id="ARBA00022741"/>
    </source>
</evidence>
<gene>
    <name evidence="8" type="ORF">EDC65_4733</name>
</gene>
<name>A0A3N1KUQ1_9PROT</name>
<dbReference type="CDD" id="cd03224">
    <property type="entry name" value="ABC_TM1139_LivF_branched"/>
    <property type="match status" value="1"/>
</dbReference>
<keyword evidence="4 8" id="KW-0067">ATP-binding</keyword>
<keyword evidence="3" id="KW-0547">Nucleotide-binding</keyword>
<keyword evidence="5" id="KW-0029">Amino-acid transport</keyword>
<comment type="caution">
    <text evidence="8">The sequence shown here is derived from an EMBL/GenBank/DDBJ whole genome shotgun (WGS) entry which is preliminary data.</text>
</comment>
<sequence length="257" mass="26555">MTDIDQAAPPAPPTTPAPQPAPPPPLLALNGLTVVRGGGKVVDTIDMTVEAGTVTALLGVNGAGKSSLIQAVAGLLPAAGGSVALAGTLIHTLPAEQRAKLGIGLSPEGRRVFPGMTVGDNLLAVCRAGAKVRRERVAAVYELFPQLAPRDRTLAWQLSGGQQQMLAIGRALMNLPRLLVLDEPTLGLAPAVIFDLMERLTWVAASGTAILVAEQNAAVLSIAHRCCVMRVGRIVLETTGADLAQDPQRLQAAMLGT</sequence>
<dbReference type="SUPFAM" id="SSF52540">
    <property type="entry name" value="P-loop containing nucleoside triphosphate hydrolases"/>
    <property type="match status" value="1"/>
</dbReference>
<dbReference type="OrthoDB" id="7375536at2"/>
<feature type="domain" description="ABC transporter" evidence="7">
    <location>
        <begin position="27"/>
        <end position="256"/>
    </location>
</feature>
<dbReference type="GO" id="GO:0015807">
    <property type="term" value="P:L-amino acid transport"/>
    <property type="evidence" value="ECO:0007669"/>
    <property type="project" value="TreeGrafter"/>
</dbReference>
<dbReference type="SMART" id="SM00382">
    <property type="entry name" value="AAA"/>
    <property type="match status" value="1"/>
</dbReference>
<dbReference type="InterPro" id="IPR052156">
    <property type="entry name" value="BCAA_Transport_ATP-bd_LivF"/>
</dbReference>
<feature type="region of interest" description="Disordered" evidence="6">
    <location>
        <begin position="1"/>
        <end position="24"/>
    </location>
</feature>
<dbReference type="Proteomes" id="UP000278222">
    <property type="component" value="Unassembled WGS sequence"/>
</dbReference>
<evidence type="ECO:0000259" key="7">
    <source>
        <dbReference type="PROSITE" id="PS50893"/>
    </source>
</evidence>
<evidence type="ECO:0000313" key="9">
    <source>
        <dbReference type="Proteomes" id="UP000278222"/>
    </source>
</evidence>
<evidence type="ECO:0000256" key="2">
    <source>
        <dbReference type="ARBA" id="ARBA00022448"/>
    </source>
</evidence>